<feature type="region of interest" description="Disordered" evidence="3">
    <location>
        <begin position="833"/>
        <end position="857"/>
    </location>
</feature>
<dbReference type="Pfam" id="PF00454">
    <property type="entry name" value="PI3_PI4_kinase"/>
    <property type="match status" value="1"/>
</dbReference>
<dbReference type="PANTHER" id="PTHR10048">
    <property type="entry name" value="PHOSPHATIDYLINOSITOL KINASE"/>
    <property type="match status" value="1"/>
</dbReference>
<dbReference type="Gene3D" id="3.40.50.1820">
    <property type="entry name" value="alpha/beta hydrolase"/>
    <property type="match status" value="1"/>
</dbReference>
<proteinExistence type="predicted"/>
<dbReference type="InterPro" id="IPR019794">
    <property type="entry name" value="Peroxidases_AS"/>
</dbReference>
<dbReference type="PANTHER" id="PTHR10048:SF22">
    <property type="entry name" value="PHOSPHATIDYLINOSITOL 4-KINASE BETA"/>
    <property type="match status" value="1"/>
</dbReference>
<dbReference type="SUPFAM" id="SSF56112">
    <property type="entry name" value="Protein kinase-like (PK-like)"/>
    <property type="match status" value="1"/>
</dbReference>
<dbReference type="Proteomes" id="UP001178507">
    <property type="component" value="Unassembled WGS sequence"/>
</dbReference>
<evidence type="ECO:0000256" key="1">
    <source>
        <dbReference type="ARBA" id="ARBA00022679"/>
    </source>
</evidence>
<feature type="domain" description="PI3K/PI4K catalytic" evidence="4">
    <location>
        <begin position="862"/>
        <end position="1136"/>
    </location>
</feature>
<dbReference type="PROSITE" id="PS00916">
    <property type="entry name" value="PI3_4_KINASE_2"/>
    <property type="match status" value="1"/>
</dbReference>
<name>A0AA36IN26_9DINO</name>
<dbReference type="Gene3D" id="1.10.1070.11">
    <property type="entry name" value="Phosphatidylinositol 3-/4-kinase, catalytic domain"/>
    <property type="match status" value="1"/>
</dbReference>
<dbReference type="AlphaFoldDB" id="A0AA36IN26"/>
<reference evidence="5" key="1">
    <citation type="submission" date="2023-08" db="EMBL/GenBank/DDBJ databases">
        <authorList>
            <person name="Chen Y."/>
            <person name="Shah S."/>
            <person name="Dougan E. K."/>
            <person name="Thang M."/>
            <person name="Chan C."/>
        </authorList>
    </citation>
    <scope>NUCLEOTIDE SEQUENCE</scope>
</reference>
<gene>
    <name evidence="5" type="ORF">EVOR1521_LOCUS15274</name>
</gene>
<dbReference type="InterPro" id="IPR011009">
    <property type="entry name" value="Kinase-like_dom_sf"/>
</dbReference>
<feature type="region of interest" description="Disordered" evidence="3">
    <location>
        <begin position="173"/>
        <end position="224"/>
    </location>
</feature>
<dbReference type="GO" id="GO:0016787">
    <property type="term" value="F:hydrolase activity"/>
    <property type="evidence" value="ECO:0007669"/>
    <property type="project" value="InterPro"/>
</dbReference>
<dbReference type="GO" id="GO:0004430">
    <property type="term" value="F:1-phosphatidylinositol 4-kinase activity"/>
    <property type="evidence" value="ECO:0007669"/>
    <property type="project" value="TreeGrafter"/>
</dbReference>
<dbReference type="InterPro" id="IPR003140">
    <property type="entry name" value="PLipase/COase/thioEstase"/>
</dbReference>
<comment type="caution">
    <text evidence="5">The sequence shown here is derived from an EMBL/GenBank/DDBJ whole genome shotgun (WGS) entry which is preliminary data.</text>
</comment>
<evidence type="ECO:0000256" key="2">
    <source>
        <dbReference type="ARBA" id="ARBA00022777"/>
    </source>
</evidence>
<dbReference type="PROSITE" id="PS00436">
    <property type="entry name" value="PEROXIDASE_2"/>
    <property type="match status" value="1"/>
</dbReference>
<evidence type="ECO:0000313" key="5">
    <source>
        <dbReference type="EMBL" id="CAJ1389712.1"/>
    </source>
</evidence>
<dbReference type="InterPro" id="IPR015433">
    <property type="entry name" value="PI3/4_kinase"/>
</dbReference>
<organism evidence="5 6">
    <name type="scientific">Effrenium voratum</name>
    <dbReference type="NCBI Taxonomy" id="2562239"/>
    <lineage>
        <taxon>Eukaryota</taxon>
        <taxon>Sar</taxon>
        <taxon>Alveolata</taxon>
        <taxon>Dinophyceae</taxon>
        <taxon>Suessiales</taxon>
        <taxon>Symbiodiniaceae</taxon>
        <taxon>Effrenium</taxon>
    </lineage>
</organism>
<dbReference type="InterPro" id="IPR000403">
    <property type="entry name" value="PI3/4_kinase_cat_dom"/>
</dbReference>
<dbReference type="GO" id="GO:0005737">
    <property type="term" value="C:cytoplasm"/>
    <property type="evidence" value="ECO:0007669"/>
    <property type="project" value="TreeGrafter"/>
</dbReference>
<dbReference type="InterPro" id="IPR029058">
    <property type="entry name" value="AB_hydrolase_fold"/>
</dbReference>
<dbReference type="GO" id="GO:0048015">
    <property type="term" value="P:phosphatidylinositol-mediated signaling"/>
    <property type="evidence" value="ECO:0007669"/>
    <property type="project" value="TreeGrafter"/>
</dbReference>
<feature type="compositionally biased region" description="Acidic residues" evidence="3">
    <location>
        <begin position="175"/>
        <end position="211"/>
    </location>
</feature>
<dbReference type="GO" id="GO:0016020">
    <property type="term" value="C:membrane"/>
    <property type="evidence" value="ECO:0007669"/>
    <property type="project" value="TreeGrafter"/>
</dbReference>
<accession>A0AA36IN26</accession>
<keyword evidence="2" id="KW-0418">Kinase</keyword>
<dbReference type="GO" id="GO:0004601">
    <property type="term" value="F:peroxidase activity"/>
    <property type="evidence" value="ECO:0007669"/>
    <property type="project" value="InterPro"/>
</dbReference>
<dbReference type="EMBL" id="CAUJNA010001924">
    <property type="protein sequence ID" value="CAJ1389712.1"/>
    <property type="molecule type" value="Genomic_DNA"/>
</dbReference>
<keyword evidence="1" id="KW-0808">Transferase</keyword>
<keyword evidence="6" id="KW-1185">Reference proteome</keyword>
<sequence length="1136" mass="126812">MTSAPVHDGYVEDEESCLPHMPFDAAHSLLRLGWHESWYASLTAVSELDGSTGQYEERRKGHKKLAEEARETWNVLALPWASGPRGGQRGAMVVDNVRILAQAAAQHCAAMRVYKEKAGKSATELQQPAHEPYKRFDAAKRTLGDMHGTLAHALFERIVELLWATGWHAANTVGEADELNEEEEEEAEEDDEGEDDEQEDEDEDEDEETPFGDDYPGSSDDPVENMRDILDAFHKMFHDETPFRGVRCSLVSETEGSPSVLETISRVPGAFGEPGLNAVRLLLPDWSGCTEALDSTASVFLMKAEAEELSIVLELPAVPGKPYEDWLRGIARAVQEMKCVKGVALPRVQDLTRAAGLLSALRQGGLTQDRCSCFLQLPEGRVEECQEKLYQSTLAECDADQLPLWLADGNVLLETAAHVQLPDKVTPQTVLDAASKLSEEHEHLDLISTWSLALPGALPKLAAGANESELIREFGQRLLAAMDVAKRGWFFESWNVQNGESAAQQSLKICLERGWLNLGAEDQVMYPHGSHTKSLVYLHGFTCNGYDYLKEPHYVYRLKPVKKKKKAKKDEEEDDADEFEPFPGLKVVFPSAPKREISCYKGEILHAWYDYMTDYEGEREDELSMEDLEQTTARVHALLDAEAAAVGAENVFLGGASQGCGTALHIALTYPGQLGGVIGTMGHLLSCTPVNKDWVAKKIPIFVYNGLADTMMLWEEWVKATYRRLEDAGADIRIALDEGVDHGENEDSWMRHFLTEMMKPELSRNGAVASILSVNRNEARVLSSKARAPYMVMMEVEEKPMQTDRPTGRGILGRLCASRKSPVQATHHFAAVPPKFWPPEDSPPASARNMKDPRPKGAFHDETWTEVVCRVRARSEFGRRPNWSMIPMIVKSNADDVRQEELAYRLLKWFERVFKRHNPKLWLQPFLIIATTHDGGVLEVVTNAISISDLKKSYGSKWESLKRYFEESFTGDDRPHGFAGEKSVSFRTATMNFIYSMAAYSVVCYVLAIRDRHNGNIMLNDEGHVLHVDFGFMLCGAPGGKAMQHIGGFEHSAGFKLTNELVEVLGPIDGNEFQVFRSAILDGMRAVRSHAQELLALVQVSMLGSENSQMNCFCHPRGYPEAVLEDICDRLGLLRP</sequence>
<dbReference type="GO" id="GO:0046854">
    <property type="term" value="P:phosphatidylinositol phosphate biosynthetic process"/>
    <property type="evidence" value="ECO:0007669"/>
    <property type="project" value="InterPro"/>
</dbReference>
<protein>
    <recommendedName>
        <fullName evidence="4">PI3K/PI4K catalytic domain-containing protein</fullName>
    </recommendedName>
</protein>
<evidence type="ECO:0000313" key="6">
    <source>
        <dbReference type="Proteomes" id="UP001178507"/>
    </source>
</evidence>
<dbReference type="PROSITE" id="PS50290">
    <property type="entry name" value="PI3_4_KINASE_3"/>
    <property type="match status" value="1"/>
</dbReference>
<dbReference type="SUPFAM" id="SSF53474">
    <property type="entry name" value="alpha/beta-Hydrolases"/>
    <property type="match status" value="1"/>
</dbReference>
<evidence type="ECO:0000256" key="3">
    <source>
        <dbReference type="SAM" id="MobiDB-lite"/>
    </source>
</evidence>
<dbReference type="InterPro" id="IPR018936">
    <property type="entry name" value="PI3/4_kinase_CS"/>
</dbReference>
<dbReference type="InterPro" id="IPR036940">
    <property type="entry name" value="PI3/4_kinase_cat_sf"/>
</dbReference>
<dbReference type="Pfam" id="PF02230">
    <property type="entry name" value="Abhydrolase_2"/>
    <property type="match status" value="1"/>
</dbReference>
<dbReference type="Gene3D" id="3.30.1010.10">
    <property type="entry name" value="Phosphatidylinositol 3-kinase Catalytic Subunit, Chain A, domain 4"/>
    <property type="match status" value="1"/>
</dbReference>
<evidence type="ECO:0000259" key="4">
    <source>
        <dbReference type="PROSITE" id="PS50290"/>
    </source>
</evidence>
<dbReference type="SMART" id="SM00146">
    <property type="entry name" value="PI3Kc"/>
    <property type="match status" value="1"/>
</dbReference>